<accession>A0A482J5B4</accession>
<feature type="domain" description="Zinc finger Ogr/Delta-type" evidence="1">
    <location>
        <begin position="3"/>
        <end position="49"/>
    </location>
</feature>
<dbReference type="Proteomes" id="UP000294601">
    <property type="component" value="Segment"/>
</dbReference>
<organism evidence="2 3">
    <name type="scientific">Klebsiella phage ST13-OXA48phi12.1</name>
    <dbReference type="NCBI Taxonomy" id="2510464"/>
    <lineage>
        <taxon>Viruses</taxon>
        <taxon>Duplodnaviria</taxon>
        <taxon>Heunggongvirae</taxon>
        <taxon>Uroviricota</taxon>
        <taxon>Caudoviricetes</taxon>
        <taxon>Peduoviridae</taxon>
        <taxon>Dagavirus</taxon>
        <taxon>Dagavirus ST13OXA48phi121</taxon>
    </lineage>
</organism>
<dbReference type="Pfam" id="PF04606">
    <property type="entry name" value="Ogr_Delta"/>
    <property type="match status" value="1"/>
</dbReference>
<dbReference type="GeneID" id="55811956"/>
<dbReference type="EMBL" id="MK422453">
    <property type="protein sequence ID" value="QBP27597.1"/>
    <property type="molecule type" value="Genomic_DNA"/>
</dbReference>
<name>A0A482J5B4_9CAUD</name>
<evidence type="ECO:0000313" key="3">
    <source>
        <dbReference type="Proteomes" id="UP000294601"/>
    </source>
</evidence>
<reference evidence="2 3" key="1">
    <citation type="submission" date="2019-01" db="EMBL/GenBank/DDBJ databases">
        <authorList>
            <person name="Bleriot I."/>
            <person name="Guijarro P."/>
            <person name="Trastoy R."/>
            <person name="Blasco L."/>
            <person name="Fernandez-Garcia L."/>
            <person name="Ambroa A."/>
            <person name="Perez-Nadales E."/>
            <person name="Fernandez-Cuenca F."/>
            <person name="Torre-Cisneros J."/>
            <person name="Oteo J."/>
            <person name="Oliver A."/>
            <person name="Canton R."/>
            <person name="Kidd T."/>
            <person name="Navarro F."/>
            <person name="Miro E."/>
            <person name="Pascual A."/>
            <person name="Bou G."/>
            <person name="Martinez-Martinez L."/>
            <person name="Tomas M."/>
        </authorList>
    </citation>
    <scope>NUCLEOTIDE SEQUENCE [LARGE SCALE GENOMIC DNA]</scope>
</reference>
<dbReference type="InterPro" id="IPR007684">
    <property type="entry name" value="Znf_Ogr/Delta"/>
</dbReference>
<dbReference type="KEGG" id="vg:55811956"/>
<sequence>MMNCPKCGHAAHTRSSFRVTDQTKERYCQCQNINCGTTFITHETVVRYIMTPGVIDNALPHPTAAGQGHMNF</sequence>
<keyword evidence="3" id="KW-1185">Reference proteome</keyword>
<evidence type="ECO:0000313" key="2">
    <source>
        <dbReference type="EMBL" id="QBP27597.1"/>
    </source>
</evidence>
<dbReference type="RefSeq" id="YP_009882650.1">
    <property type="nucleotide sequence ID" value="NC_049453.1"/>
</dbReference>
<proteinExistence type="predicted"/>
<evidence type="ECO:0000259" key="1">
    <source>
        <dbReference type="Pfam" id="PF04606"/>
    </source>
</evidence>
<protein>
    <submittedName>
        <fullName evidence="2">Levansucrase regulator</fullName>
    </submittedName>
</protein>